<proteinExistence type="predicted"/>
<feature type="non-terminal residue" evidence="1">
    <location>
        <position position="192"/>
    </location>
</feature>
<accession>A0A382J3A2</accession>
<gene>
    <name evidence="1" type="ORF">METZ01_LOCUS258751</name>
</gene>
<organism evidence="1">
    <name type="scientific">marine metagenome</name>
    <dbReference type="NCBI Taxonomy" id="408172"/>
    <lineage>
        <taxon>unclassified sequences</taxon>
        <taxon>metagenomes</taxon>
        <taxon>ecological metagenomes</taxon>
    </lineage>
</organism>
<dbReference type="EMBL" id="UINC01071183">
    <property type="protein sequence ID" value="SVC05897.1"/>
    <property type="molecule type" value="Genomic_DNA"/>
</dbReference>
<reference evidence="1" key="1">
    <citation type="submission" date="2018-05" db="EMBL/GenBank/DDBJ databases">
        <authorList>
            <person name="Lanie J.A."/>
            <person name="Ng W.-L."/>
            <person name="Kazmierczak K.M."/>
            <person name="Andrzejewski T.M."/>
            <person name="Davidsen T.M."/>
            <person name="Wayne K.J."/>
            <person name="Tettelin H."/>
            <person name="Glass J.I."/>
            <person name="Rusch D."/>
            <person name="Podicherti R."/>
            <person name="Tsui H.-C.T."/>
            <person name="Winkler M.E."/>
        </authorList>
    </citation>
    <scope>NUCLEOTIDE SEQUENCE</scope>
</reference>
<name>A0A382J3A2_9ZZZZ</name>
<protein>
    <submittedName>
        <fullName evidence="1">Uncharacterized protein</fullName>
    </submittedName>
</protein>
<dbReference type="AlphaFoldDB" id="A0A382J3A2"/>
<evidence type="ECO:0000313" key="1">
    <source>
        <dbReference type="EMBL" id="SVC05897.1"/>
    </source>
</evidence>
<sequence>MGFLNNTTITIDAILTKRGRELLARGRNEFAVTKFSLADDEIDYRLWDVTHPNGTNYYGAVIENMPLLEPVPDETQVLKYKLVTLPKETSRLPILDVNVPSLQFTQGGGNGEVLSPGTLNSTDAEQGYTFIVHDTSVVTLTVSQAAPSPSAPLVPVTLSDEELTQSQNVSGLTARIIPQIFSTPNQKATQLT</sequence>